<evidence type="ECO:0000256" key="1">
    <source>
        <dbReference type="SAM" id="MobiDB-lite"/>
    </source>
</evidence>
<feature type="compositionally biased region" description="Basic and acidic residues" evidence="1">
    <location>
        <begin position="189"/>
        <end position="198"/>
    </location>
</feature>
<keyword evidence="3" id="KW-1185">Reference proteome</keyword>
<feature type="region of interest" description="Disordered" evidence="1">
    <location>
        <begin position="165"/>
        <end position="256"/>
    </location>
</feature>
<comment type="caution">
    <text evidence="2">The sequence shown here is derived from an EMBL/GenBank/DDBJ whole genome shotgun (WGS) entry which is preliminary data.</text>
</comment>
<dbReference type="Proteomes" id="UP000052237">
    <property type="component" value="Unassembled WGS sequence"/>
</dbReference>
<dbReference type="RefSeq" id="WP_059435252.1">
    <property type="nucleotide sequence ID" value="NZ_FAVB01000003.1"/>
</dbReference>
<feature type="compositionally biased region" description="Polar residues" evidence="1">
    <location>
        <begin position="179"/>
        <end position="188"/>
    </location>
</feature>
<name>A0A0S4SBT8_CAMHY</name>
<feature type="compositionally biased region" description="Basic and acidic residues" evidence="1">
    <location>
        <begin position="239"/>
        <end position="249"/>
    </location>
</feature>
<sequence>MKVIVVNDNPAVSRLINISLTRLGYEFNEVKNLGDITSKDNELLICDSALFDKDIDYGSYAKNILYLVPRGSKIDENAQVLEKPFLPTDFIETVEKIISPKNYDEAEDQNSDFNDLDAYDNVKLGNEFGEFEDIKDADFGDNQDEIEALNDSLLDLDDDDKATDDVLTDEKSESDEIQNDQAQNTQIQIKEDDNAKDELVDDDLNLDDLESEKIDEDSEKEDEFIKEDELDELNDEDAKENSQTKNSDKELDELSSMIEEIDKMDLDAKDLDQNDIEEYSDIKEQDVDEFAFEDIESLKEDLDLQDIEDEKQTIVDEPEQENIDDDTQNLKDLEEDMEPNENLQNLDEIKEDEIKQALDEPIIETTQNLPQTKDVLPGELAQNIGKELETLLSSGSLKDVLKGLNIKINISFEEKE</sequence>
<accession>A0A0S4SBT8</accession>
<dbReference type="AlphaFoldDB" id="A0A0S4SBT8"/>
<reference evidence="2 3" key="1">
    <citation type="submission" date="2015-11" db="EMBL/GenBank/DDBJ databases">
        <authorList>
            <consortium name="Pathogen Informatics"/>
        </authorList>
    </citation>
    <scope>NUCLEOTIDE SEQUENCE [LARGE SCALE GENOMIC DNA]</scope>
    <source>
        <strain evidence="2 3">006A-0059</strain>
    </source>
</reference>
<dbReference type="EMBL" id="FAVB01000003">
    <property type="protein sequence ID" value="CUU83672.1"/>
    <property type="molecule type" value="Genomic_DNA"/>
</dbReference>
<feature type="compositionally biased region" description="Acidic residues" evidence="1">
    <location>
        <begin position="199"/>
        <end position="238"/>
    </location>
</feature>
<evidence type="ECO:0000313" key="3">
    <source>
        <dbReference type="Proteomes" id="UP000052237"/>
    </source>
</evidence>
<organism evidence="2 3">
    <name type="scientific">Campylobacter hyointestinalis subsp. hyointestinalis</name>
    <dbReference type="NCBI Taxonomy" id="91352"/>
    <lineage>
        <taxon>Bacteria</taxon>
        <taxon>Pseudomonadati</taxon>
        <taxon>Campylobacterota</taxon>
        <taxon>Epsilonproteobacteria</taxon>
        <taxon>Campylobacterales</taxon>
        <taxon>Campylobacteraceae</taxon>
        <taxon>Campylobacter</taxon>
    </lineage>
</organism>
<proteinExistence type="predicted"/>
<gene>
    <name evidence="2" type="ORF">ERS686654_01444</name>
</gene>
<evidence type="ECO:0000313" key="2">
    <source>
        <dbReference type="EMBL" id="CUU83672.1"/>
    </source>
</evidence>
<protein>
    <submittedName>
        <fullName evidence="2">Saccharopine dehydrogenase</fullName>
    </submittedName>
</protein>